<keyword evidence="3" id="KW-0812">Transmembrane</keyword>
<evidence type="ECO:0000313" key="5">
    <source>
        <dbReference type="Proteomes" id="UP001059672"/>
    </source>
</evidence>
<feature type="region of interest" description="Disordered" evidence="2">
    <location>
        <begin position="1"/>
        <end position="21"/>
    </location>
</feature>
<dbReference type="Proteomes" id="UP001059672">
    <property type="component" value="Chromosome"/>
</dbReference>
<evidence type="ECO:0000256" key="2">
    <source>
        <dbReference type="SAM" id="MobiDB-lite"/>
    </source>
</evidence>
<evidence type="ECO:0000313" key="4">
    <source>
        <dbReference type="EMBL" id="UTW07519.1"/>
    </source>
</evidence>
<name>A0ABY5H7W8_9PSED</name>
<feature type="region of interest" description="Disordered" evidence="2">
    <location>
        <begin position="169"/>
        <end position="195"/>
    </location>
</feature>
<protein>
    <submittedName>
        <fullName evidence="4">Uncharacterized protein</fullName>
    </submittedName>
</protein>
<evidence type="ECO:0000256" key="3">
    <source>
        <dbReference type="SAM" id="Phobius"/>
    </source>
</evidence>
<feature type="transmembrane region" description="Helical" evidence="3">
    <location>
        <begin position="34"/>
        <end position="56"/>
    </location>
</feature>
<accession>A0ABY5H7W8</accession>
<organism evidence="4 5">
    <name type="scientific">Pseudomonas benzenivorans</name>
    <dbReference type="NCBI Taxonomy" id="556533"/>
    <lineage>
        <taxon>Bacteria</taxon>
        <taxon>Pseudomonadati</taxon>
        <taxon>Pseudomonadota</taxon>
        <taxon>Gammaproteobacteria</taxon>
        <taxon>Pseudomonadales</taxon>
        <taxon>Pseudomonadaceae</taxon>
        <taxon>Pseudomonas</taxon>
    </lineage>
</organism>
<keyword evidence="3" id="KW-0472">Membrane</keyword>
<gene>
    <name evidence="4" type="ORF">KDW96_20630</name>
</gene>
<evidence type="ECO:0000256" key="1">
    <source>
        <dbReference type="SAM" id="Coils"/>
    </source>
</evidence>
<reference evidence="4" key="1">
    <citation type="submission" date="2021-04" db="EMBL/GenBank/DDBJ databases">
        <title>Oceanospirillales bacteria with DddD are important DMSP degraders in coastal seawater.</title>
        <authorList>
            <person name="Liu J."/>
        </authorList>
    </citation>
    <scope>NUCLEOTIDE SEQUENCE</scope>
    <source>
        <strain evidence="4">D13-4</strain>
    </source>
</reference>
<dbReference type="RefSeq" id="WP_255838103.1">
    <property type="nucleotide sequence ID" value="NZ_CP073346.1"/>
</dbReference>
<dbReference type="EMBL" id="CP073346">
    <property type="protein sequence ID" value="UTW07519.1"/>
    <property type="molecule type" value="Genomic_DNA"/>
</dbReference>
<sequence length="195" mass="21135">MNSDNPETYDLASAPPSDEQRLERLEKGRRVDRIVLIGLALMLVVVLASWSTATLLRETSPGADAQQLQDLQNQQLLLEKKLAALEQQNNQLVAAQGSKTLSTAPVVNSPDAIQQVAKTLIGQEQSYQKSLAALKTGMGELAGMIPGSRSWLDYYNEILDKPLAESRARAEELKQWSAGPELTSAGKPAANRSAP</sequence>
<feature type="coiled-coil region" evidence="1">
    <location>
        <begin position="68"/>
        <end position="95"/>
    </location>
</feature>
<keyword evidence="5" id="KW-1185">Reference proteome</keyword>
<keyword evidence="3" id="KW-1133">Transmembrane helix</keyword>
<keyword evidence="1" id="KW-0175">Coiled coil</keyword>
<proteinExistence type="predicted"/>